<dbReference type="GO" id="GO:0005634">
    <property type="term" value="C:nucleus"/>
    <property type="evidence" value="ECO:0007669"/>
    <property type="project" value="UniProtKB-SubCell"/>
</dbReference>
<dbReference type="SUPFAM" id="SSF52540">
    <property type="entry name" value="P-loop containing nucleoside triphosphate hydrolases"/>
    <property type="match status" value="1"/>
</dbReference>
<dbReference type="Pfam" id="PF08423">
    <property type="entry name" value="Rad51"/>
    <property type="match status" value="1"/>
</dbReference>
<dbReference type="InterPro" id="IPR020588">
    <property type="entry name" value="RecA_ATP-bd"/>
</dbReference>
<dbReference type="EMBL" id="BACD03000003">
    <property type="protein sequence ID" value="GAO46329.1"/>
    <property type="molecule type" value="Genomic_DNA"/>
</dbReference>
<name>A0A0E9N923_SAICN</name>
<dbReference type="GO" id="GO:0003690">
    <property type="term" value="F:double-stranded DNA binding"/>
    <property type="evidence" value="ECO:0007669"/>
    <property type="project" value="TreeGrafter"/>
</dbReference>
<feature type="compositionally biased region" description="Pro residues" evidence="8">
    <location>
        <begin position="762"/>
        <end position="781"/>
    </location>
</feature>
<dbReference type="GO" id="GO:0061982">
    <property type="term" value="P:meiosis I cell cycle process"/>
    <property type="evidence" value="ECO:0007669"/>
    <property type="project" value="UniProtKB-ARBA"/>
</dbReference>
<evidence type="ECO:0000256" key="6">
    <source>
        <dbReference type="ARBA" id="ARBA00023242"/>
    </source>
</evidence>
<dbReference type="GO" id="GO:0042148">
    <property type="term" value="P:DNA strand invasion"/>
    <property type="evidence" value="ECO:0007669"/>
    <property type="project" value="TreeGrafter"/>
</dbReference>
<dbReference type="SUPFAM" id="SSF50978">
    <property type="entry name" value="WD40 repeat-like"/>
    <property type="match status" value="1"/>
</dbReference>
<dbReference type="Gene3D" id="3.40.50.300">
    <property type="entry name" value="P-loop containing nucleotide triphosphate hydrolases"/>
    <property type="match status" value="1"/>
</dbReference>
<dbReference type="InterPro" id="IPR027417">
    <property type="entry name" value="P-loop_NTPase"/>
</dbReference>
<dbReference type="GO" id="GO:0005524">
    <property type="term" value="F:ATP binding"/>
    <property type="evidence" value="ECO:0007669"/>
    <property type="project" value="UniProtKB-KW"/>
</dbReference>
<dbReference type="Proteomes" id="UP000033140">
    <property type="component" value="Unassembled WGS sequence"/>
</dbReference>
<dbReference type="SMART" id="SM00320">
    <property type="entry name" value="WD40"/>
    <property type="match status" value="6"/>
</dbReference>
<evidence type="ECO:0000256" key="1">
    <source>
        <dbReference type="ARBA" id="ARBA00004123"/>
    </source>
</evidence>
<evidence type="ECO:0000256" key="7">
    <source>
        <dbReference type="PROSITE-ProRule" id="PRU00221"/>
    </source>
</evidence>
<keyword evidence="2" id="KW-0547">Nucleotide-binding</keyword>
<gene>
    <name evidence="10" type="ORF">G7K_0561-t1</name>
</gene>
<dbReference type="PANTHER" id="PTHR22942:SF66">
    <property type="entry name" value="RE19845P"/>
    <property type="match status" value="1"/>
</dbReference>
<comment type="caution">
    <text evidence="10">The sequence shown here is derived from an EMBL/GenBank/DDBJ whole genome shotgun (WGS) entry which is preliminary data.</text>
</comment>
<feature type="repeat" description="WD" evidence="7">
    <location>
        <begin position="1107"/>
        <end position="1132"/>
    </location>
</feature>
<dbReference type="GO" id="GO:0000730">
    <property type="term" value="P:DNA recombinase assembly"/>
    <property type="evidence" value="ECO:0007669"/>
    <property type="project" value="TreeGrafter"/>
</dbReference>
<keyword evidence="4" id="KW-0067">ATP-binding</keyword>
<feature type="region of interest" description="Disordered" evidence="8">
    <location>
        <begin position="459"/>
        <end position="533"/>
    </location>
</feature>
<dbReference type="InterPro" id="IPR036322">
    <property type="entry name" value="WD40_repeat_dom_sf"/>
</dbReference>
<dbReference type="GO" id="GO:0003697">
    <property type="term" value="F:single-stranded DNA binding"/>
    <property type="evidence" value="ECO:0007669"/>
    <property type="project" value="TreeGrafter"/>
</dbReference>
<evidence type="ECO:0000313" key="11">
    <source>
        <dbReference type="Proteomes" id="UP000033140"/>
    </source>
</evidence>
<dbReference type="GO" id="GO:0006312">
    <property type="term" value="P:mitotic recombination"/>
    <property type="evidence" value="ECO:0007669"/>
    <property type="project" value="TreeGrafter"/>
</dbReference>
<feature type="compositionally biased region" description="Acidic residues" evidence="8">
    <location>
        <begin position="415"/>
        <end position="426"/>
    </location>
</feature>
<keyword evidence="7" id="KW-0853">WD repeat</keyword>
<dbReference type="PANTHER" id="PTHR22942">
    <property type="entry name" value="RECA/RAD51/RADA DNA STRAND-PAIRING FAMILY MEMBER"/>
    <property type="match status" value="1"/>
</dbReference>
<proteinExistence type="predicted"/>
<reference evidence="10 11" key="2">
    <citation type="journal article" date="2014" name="J. Gen. Appl. Microbiol.">
        <title>The early diverging ascomycetous budding yeast Saitoella complicata has three histone deacetylases belonging to the Clr6, Hos2, and Rpd3 lineages.</title>
        <authorList>
            <person name="Nishida H."/>
            <person name="Matsumoto T."/>
            <person name="Kondo S."/>
            <person name="Hamamoto M."/>
            <person name="Yoshikawa H."/>
        </authorList>
    </citation>
    <scope>NUCLEOTIDE SEQUENCE [LARGE SCALE GENOMIC DNA]</scope>
    <source>
        <strain evidence="10 11">NRRL Y-17804</strain>
    </source>
</reference>
<feature type="compositionally biased region" description="Polar residues" evidence="8">
    <location>
        <begin position="787"/>
        <end position="797"/>
    </location>
</feature>
<evidence type="ECO:0000256" key="8">
    <source>
        <dbReference type="SAM" id="MobiDB-lite"/>
    </source>
</evidence>
<evidence type="ECO:0000256" key="4">
    <source>
        <dbReference type="ARBA" id="ARBA00022840"/>
    </source>
</evidence>
<organism evidence="10 11">
    <name type="scientific">Saitoella complicata (strain BCRC 22490 / CBS 7301 / JCM 7358 / NBRC 10748 / NRRL Y-17804)</name>
    <dbReference type="NCBI Taxonomy" id="698492"/>
    <lineage>
        <taxon>Eukaryota</taxon>
        <taxon>Fungi</taxon>
        <taxon>Dikarya</taxon>
        <taxon>Ascomycota</taxon>
        <taxon>Taphrinomycotina</taxon>
        <taxon>Taphrinomycotina incertae sedis</taxon>
        <taxon>Saitoella</taxon>
    </lineage>
</organism>
<dbReference type="PROSITE" id="PS50082">
    <property type="entry name" value="WD_REPEATS_2"/>
    <property type="match status" value="2"/>
</dbReference>
<dbReference type="PROSITE" id="PS50162">
    <property type="entry name" value="RECA_2"/>
    <property type="match status" value="1"/>
</dbReference>
<evidence type="ECO:0000256" key="5">
    <source>
        <dbReference type="ARBA" id="ARBA00023204"/>
    </source>
</evidence>
<feature type="region of interest" description="Disordered" evidence="8">
    <location>
        <begin position="725"/>
        <end position="797"/>
    </location>
</feature>
<reference evidence="10 11" key="1">
    <citation type="journal article" date="2011" name="J. Gen. Appl. Microbiol.">
        <title>Draft genome sequencing of the enigmatic yeast Saitoella complicata.</title>
        <authorList>
            <person name="Nishida H."/>
            <person name="Hamamoto M."/>
            <person name="Sugiyama J."/>
        </authorList>
    </citation>
    <scope>NUCLEOTIDE SEQUENCE [LARGE SCALE GENOMIC DNA]</scope>
    <source>
        <strain evidence="10 11">NRRL Y-17804</strain>
    </source>
</reference>
<feature type="compositionally biased region" description="Basic and acidic residues" evidence="8">
    <location>
        <begin position="509"/>
        <end position="531"/>
    </location>
</feature>
<dbReference type="CDD" id="cd19491">
    <property type="entry name" value="XRCC3"/>
    <property type="match status" value="1"/>
</dbReference>
<feature type="compositionally biased region" description="Low complexity" evidence="8">
    <location>
        <begin position="662"/>
        <end position="676"/>
    </location>
</feature>
<protein>
    <recommendedName>
        <fullName evidence="9">RecA family profile 1 domain-containing protein</fullName>
    </recommendedName>
</protein>
<feature type="region of interest" description="Disordered" evidence="8">
    <location>
        <begin position="625"/>
        <end position="710"/>
    </location>
</feature>
<evidence type="ECO:0000313" key="10">
    <source>
        <dbReference type="EMBL" id="GAO46329.1"/>
    </source>
</evidence>
<evidence type="ECO:0000259" key="9">
    <source>
        <dbReference type="PROSITE" id="PS50162"/>
    </source>
</evidence>
<sequence length="1485" mass="162914">MAFFLRGSHNVGELQIRCTPMQEAVVHQLDGNMTDISQILRISSKTQDYEDANLASRIASALERTKLTTNDILTYDVTEIVRRTQLSIIEVRTLVDDIAKATAPAPDETADVALANMRWLSTGEQDLDVLLGGGIPCGYITEVVGDSGAGKSNFLTQLTLHTTMHRERPCVMYISTEGGMETRRLLSMFNALPSTNGLGFQDVSDHILTITIPDLETQEHILQYQIPVELSRYPVSLIVIDSVAANWRTEAASTNTGASAKDLAKRSRDINKLCQHLRSLARQHNLAIVCANQVADYFGNEVAQDVLSLDHQMRWFSGWDYVRHRDGGRGVAKTPALGLSWSNCIAQRIIMTRLPRGQRKVRVGFSPWVRSGATETERDFWIDEVGMHLGVRPDAEEGLPRGEDERTWIEEGVEEGVADDPDEDYAEGVSQPNGDAVSDLTYQETPQFVLFRRSTIGQLGSHPVRPCSRMSPSQSTKSGGGDPPKTPARPPSSEANTSILIDLTGDIGEETRARDKTIRDARRQETRRRNQEQLSRIRAAALKGIQKYTRTPQRSEGAAVPRDVVMILDADETTVNVPVASTAQADRSVLASTAAISTPKPTCAAVPSRTASVARPTKVLQTLLFPPSRPTTAESTSPIPVQSHKRKRGGLQMSEESSAMQTTANHHTCNAHAHPASQAERCNSSAPTGPVERLLRPATSSSDSSDESIRRGMFAKRRMVVADDDEDEDVRGEITGGKTAHTGVIRPHSSDSPIQASLKTLPLPPLKRPPSPTPTPTPELPKAPISQPASTVSRAANAQSTFEGASIVGPVTSEAIRTAMTDDDAWENCTSDSDLEEAGDFEAYDPYSDVSVQLANEIEVEDFPPSRRRRQQVKHDRVRVEDISLNDASASDLATRPYMTVQCRKYLTRDWRRFREHQGQLIHVDFTSEEIYILRNLRDIHKGDEFSCSDISSYLPGRTQQDVRRLYQDNPDLRMPSGDRLIVRIPRSNGDLATAGSRCRVNLDRRLADRALGGRRYYGGDEIQRQLQVHSFQHLRPFRTVNRSSGDLHDICWSATGDQFALGSVALRDAYNRGGNLLLGDVNADLIKVLDGHASRGDSGEIEHATVTGVKFAQDAPLLFSAGWDATVRVWSNEGLEINKFSPKGKIGGTGWINAIGVNRIHGRVVAAAGKTGNTSVLNISEDGLSCVSDTLRPPKDGIQASTVSFGLGPWTDVAFIGYEGREELSITGAFCAFDVREGKLLRCITPGTGPHSSVFVHDNATYFLAGVNAYGGGRKNPQMAHIRLFDARSYKILMECDSPGKDINVVSMSPCTTFITASCTDGNTYVYDKRRPDHILHTLKHDEPLTVMNDFEIAEDKDTGVALSIWTSYGDKLFTGGSDGKMKVWDCRLSNPFVEDFAQMSSSIVSAAFSPASDKLIIGESTGNATMFAMHTAGSDLRDFKIQEAEASESDRDEGLRASRELLKAGKIALRMSSKGYRCAYSTS</sequence>
<dbReference type="STRING" id="698492.A0A0E9N923"/>
<keyword evidence="11" id="KW-1185">Reference proteome</keyword>
<reference evidence="10 11" key="3">
    <citation type="journal article" date="2015" name="Genome Announc.">
        <title>Draft Genome Sequence of the Archiascomycetous Yeast Saitoella complicata.</title>
        <authorList>
            <person name="Yamauchi K."/>
            <person name="Kondo S."/>
            <person name="Hamamoto M."/>
            <person name="Takahashi Y."/>
            <person name="Ogura Y."/>
            <person name="Hayashi T."/>
            <person name="Nishida H."/>
        </authorList>
    </citation>
    <scope>NUCLEOTIDE SEQUENCE [LARGE SCALE GENOMIC DNA]</scope>
    <source>
        <strain evidence="10 11">NRRL Y-17804</strain>
    </source>
</reference>
<keyword evidence="5" id="KW-0234">DNA repair</keyword>
<keyword evidence="6" id="KW-0539">Nucleus</keyword>
<comment type="subcellular location">
    <subcellularLocation>
        <location evidence="1">Nucleus</location>
    </subcellularLocation>
</comment>
<keyword evidence="3" id="KW-0227">DNA damage</keyword>
<dbReference type="InterPro" id="IPR015943">
    <property type="entry name" value="WD40/YVTN_repeat-like_dom_sf"/>
</dbReference>
<dbReference type="Gene3D" id="2.130.10.10">
    <property type="entry name" value="YVTN repeat-like/Quinoprotein amine dehydrogenase"/>
    <property type="match status" value="1"/>
</dbReference>
<evidence type="ECO:0000256" key="3">
    <source>
        <dbReference type="ARBA" id="ARBA00022763"/>
    </source>
</evidence>
<dbReference type="InterPro" id="IPR047348">
    <property type="entry name" value="XRCC3-like_C"/>
</dbReference>
<evidence type="ECO:0000256" key="2">
    <source>
        <dbReference type="ARBA" id="ARBA00022741"/>
    </source>
</evidence>
<feature type="region of interest" description="Disordered" evidence="8">
    <location>
        <begin position="415"/>
        <end position="438"/>
    </location>
</feature>
<feature type="repeat" description="WD" evidence="7">
    <location>
        <begin position="1367"/>
        <end position="1387"/>
    </location>
</feature>
<feature type="compositionally biased region" description="Polar residues" evidence="8">
    <location>
        <begin position="630"/>
        <end position="640"/>
    </location>
</feature>
<accession>A0A0E9N923</accession>
<feature type="domain" description="RecA family profile 1" evidence="9">
    <location>
        <begin position="116"/>
        <end position="294"/>
    </location>
</feature>
<dbReference type="InterPro" id="IPR001680">
    <property type="entry name" value="WD40_rpt"/>
</dbReference>
<dbReference type="GO" id="GO:0140664">
    <property type="term" value="F:ATP-dependent DNA damage sensor activity"/>
    <property type="evidence" value="ECO:0007669"/>
    <property type="project" value="InterPro"/>
</dbReference>
<dbReference type="GO" id="GO:0000150">
    <property type="term" value="F:DNA strand exchange activity"/>
    <property type="evidence" value="ECO:0007669"/>
    <property type="project" value="TreeGrafter"/>
</dbReference>
<dbReference type="Pfam" id="PF00400">
    <property type="entry name" value="WD40"/>
    <property type="match status" value="2"/>
</dbReference>
<dbReference type="InterPro" id="IPR013632">
    <property type="entry name" value="Rad51_C"/>
</dbReference>